<comment type="subcellular location">
    <subcellularLocation>
        <location evidence="1">Nucleus</location>
    </subcellularLocation>
</comment>
<dbReference type="GO" id="GO:0005634">
    <property type="term" value="C:nucleus"/>
    <property type="evidence" value="ECO:0007669"/>
    <property type="project" value="UniProtKB-SubCell"/>
</dbReference>
<evidence type="ECO:0000313" key="8">
    <source>
        <dbReference type="EMBL" id="TFK57611.1"/>
    </source>
</evidence>
<dbReference type="AlphaFoldDB" id="A0A5C3NV54"/>
<dbReference type="InterPro" id="IPR002052">
    <property type="entry name" value="DNA_methylase_N6_adenine_CS"/>
</dbReference>
<accession>A0A5C3NV54</accession>
<evidence type="ECO:0000256" key="5">
    <source>
        <dbReference type="ARBA" id="ARBA00022691"/>
    </source>
</evidence>
<gene>
    <name evidence="8" type="ORF">OE88DRAFT_1746228</name>
</gene>
<dbReference type="Gene3D" id="3.40.50.150">
    <property type="entry name" value="Vaccinia Virus protein VP39"/>
    <property type="match status" value="1"/>
</dbReference>
<dbReference type="PROSITE" id="PS00092">
    <property type="entry name" value="N6_MTASE"/>
    <property type="match status" value="1"/>
</dbReference>
<protein>
    <submittedName>
        <fullName evidence="8">S-adenosyl-L-methionine-dependent methyltransferase</fullName>
    </submittedName>
</protein>
<dbReference type="Pfam" id="PF05175">
    <property type="entry name" value="MTS"/>
    <property type="match status" value="1"/>
</dbReference>
<feature type="domain" description="Methyltransferase small" evidence="7">
    <location>
        <begin position="29"/>
        <end position="125"/>
    </location>
</feature>
<dbReference type="FunFam" id="3.40.50.150:FF:000077">
    <property type="entry name" value="HemK methyltransferase family member 2"/>
    <property type="match status" value="1"/>
</dbReference>
<organism evidence="8 9">
    <name type="scientific">Heliocybe sulcata</name>
    <dbReference type="NCBI Taxonomy" id="5364"/>
    <lineage>
        <taxon>Eukaryota</taxon>
        <taxon>Fungi</taxon>
        <taxon>Dikarya</taxon>
        <taxon>Basidiomycota</taxon>
        <taxon>Agaricomycotina</taxon>
        <taxon>Agaricomycetes</taxon>
        <taxon>Gloeophyllales</taxon>
        <taxon>Gloeophyllaceae</taxon>
        <taxon>Heliocybe</taxon>
    </lineage>
</organism>
<name>A0A5C3NV54_9AGAM</name>
<proteinExistence type="inferred from homology"/>
<dbReference type="OrthoDB" id="406152at2759"/>
<evidence type="ECO:0000256" key="6">
    <source>
        <dbReference type="ARBA" id="ARBA00023242"/>
    </source>
</evidence>
<dbReference type="EMBL" id="ML213503">
    <property type="protein sequence ID" value="TFK57611.1"/>
    <property type="molecule type" value="Genomic_DNA"/>
</dbReference>
<keyword evidence="3 8" id="KW-0489">Methyltransferase</keyword>
<dbReference type="GO" id="GO:0008276">
    <property type="term" value="F:protein methyltransferase activity"/>
    <property type="evidence" value="ECO:0007669"/>
    <property type="project" value="TreeGrafter"/>
</dbReference>
<dbReference type="GO" id="GO:0035657">
    <property type="term" value="C:eRF1 methyltransferase complex"/>
    <property type="evidence" value="ECO:0007669"/>
    <property type="project" value="TreeGrafter"/>
</dbReference>
<dbReference type="InterPro" id="IPR052190">
    <property type="entry name" value="Euk-Arch_PrmC-MTase"/>
</dbReference>
<dbReference type="InterPro" id="IPR029063">
    <property type="entry name" value="SAM-dependent_MTases_sf"/>
</dbReference>
<evidence type="ECO:0000313" key="9">
    <source>
        <dbReference type="Proteomes" id="UP000305948"/>
    </source>
</evidence>
<sequence>MIPTPDLSHLTRKDYEHVYEPAEDTFILLDALEQDAEYLRSVRPKICLEIGSGSGCVSSFLGTVLGGTCSLYLCTDINPHATQCTVRTGKQNKVELNAVLASFADPLNARLRGSVDVLLFNPPYVPTIGEEATEAQSSADIQGAWAGGEDGMQVTNRLLDMVESLLSSNGCFYLVAVKQNNVPGIQAKMLQEYGLHSEVVLHRRAGGEHLFVIKIFRGSSDQ</sequence>
<evidence type="ECO:0000256" key="1">
    <source>
        <dbReference type="ARBA" id="ARBA00004123"/>
    </source>
</evidence>
<dbReference type="NCBIfam" id="TIGR00537">
    <property type="entry name" value="hemK_rel_arch"/>
    <property type="match status" value="1"/>
</dbReference>
<dbReference type="InterPro" id="IPR007848">
    <property type="entry name" value="Small_mtfrase_dom"/>
</dbReference>
<dbReference type="Proteomes" id="UP000305948">
    <property type="component" value="Unassembled WGS sequence"/>
</dbReference>
<dbReference type="InterPro" id="IPR004557">
    <property type="entry name" value="PrmC-related"/>
</dbReference>
<keyword evidence="5" id="KW-0949">S-adenosyl-L-methionine</keyword>
<evidence type="ECO:0000256" key="2">
    <source>
        <dbReference type="ARBA" id="ARBA00006149"/>
    </source>
</evidence>
<dbReference type="GO" id="GO:0003676">
    <property type="term" value="F:nucleic acid binding"/>
    <property type="evidence" value="ECO:0007669"/>
    <property type="project" value="InterPro"/>
</dbReference>
<dbReference type="GO" id="GO:0032259">
    <property type="term" value="P:methylation"/>
    <property type="evidence" value="ECO:0007669"/>
    <property type="project" value="UniProtKB-KW"/>
</dbReference>
<dbReference type="SUPFAM" id="SSF53335">
    <property type="entry name" value="S-adenosyl-L-methionine-dependent methyltransferases"/>
    <property type="match status" value="1"/>
</dbReference>
<keyword evidence="4 8" id="KW-0808">Transferase</keyword>
<keyword evidence="9" id="KW-1185">Reference proteome</keyword>
<dbReference type="GO" id="GO:0008757">
    <property type="term" value="F:S-adenosylmethionine-dependent methyltransferase activity"/>
    <property type="evidence" value="ECO:0007669"/>
    <property type="project" value="TreeGrafter"/>
</dbReference>
<keyword evidence="6" id="KW-0539">Nucleus</keyword>
<reference evidence="8 9" key="1">
    <citation type="journal article" date="2019" name="Nat. Ecol. Evol.">
        <title>Megaphylogeny resolves global patterns of mushroom evolution.</title>
        <authorList>
            <person name="Varga T."/>
            <person name="Krizsan K."/>
            <person name="Foldi C."/>
            <person name="Dima B."/>
            <person name="Sanchez-Garcia M."/>
            <person name="Sanchez-Ramirez S."/>
            <person name="Szollosi G.J."/>
            <person name="Szarkandi J.G."/>
            <person name="Papp V."/>
            <person name="Albert L."/>
            <person name="Andreopoulos W."/>
            <person name="Angelini C."/>
            <person name="Antonin V."/>
            <person name="Barry K.W."/>
            <person name="Bougher N.L."/>
            <person name="Buchanan P."/>
            <person name="Buyck B."/>
            <person name="Bense V."/>
            <person name="Catcheside P."/>
            <person name="Chovatia M."/>
            <person name="Cooper J."/>
            <person name="Damon W."/>
            <person name="Desjardin D."/>
            <person name="Finy P."/>
            <person name="Geml J."/>
            <person name="Haridas S."/>
            <person name="Hughes K."/>
            <person name="Justo A."/>
            <person name="Karasinski D."/>
            <person name="Kautmanova I."/>
            <person name="Kiss B."/>
            <person name="Kocsube S."/>
            <person name="Kotiranta H."/>
            <person name="LaButti K.M."/>
            <person name="Lechner B.E."/>
            <person name="Liimatainen K."/>
            <person name="Lipzen A."/>
            <person name="Lukacs Z."/>
            <person name="Mihaltcheva S."/>
            <person name="Morgado L.N."/>
            <person name="Niskanen T."/>
            <person name="Noordeloos M.E."/>
            <person name="Ohm R.A."/>
            <person name="Ortiz-Santana B."/>
            <person name="Ovrebo C."/>
            <person name="Racz N."/>
            <person name="Riley R."/>
            <person name="Savchenko A."/>
            <person name="Shiryaev A."/>
            <person name="Soop K."/>
            <person name="Spirin V."/>
            <person name="Szebenyi C."/>
            <person name="Tomsovsky M."/>
            <person name="Tulloss R.E."/>
            <person name="Uehling J."/>
            <person name="Grigoriev I.V."/>
            <person name="Vagvolgyi C."/>
            <person name="Papp T."/>
            <person name="Martin F.M."/>
            <person name="Miettinen O."/>
            <person name="Hibbett D.S."/>
            <person name="Nagy L.G."/>
        </authorList>
    </citation>
    <scope>NUCLEOTIDE SEQUENCE [LARGE SCALE GENOMIC DNA]</scope>
    <source>
        <strain evidence="8 9">OMC1185</strain>
    </source>
</reference>
<evidence type="ECO:0000256" key="4">
    <source>
        <dbReference type="ARBA" id="ARBA00022679"/>
    </source>
</evidence>
<comment type="similarity">
    <text evidence="2">Belongs to the eukaryotic/archaeal PrmC-related family.</text>
</comment>
<dbReference type="STRING" id="5364.A0A5C3NV54"/>
<evidence type="ECO:0000259" key="7">
    <source>
        <dbReference type="Pfam" id="PF05175"/>
    </source>
</evidence>
<evidence type="ECO:0000256" key="3">
    <source>
        <dbReference type="ARBA" id="ARBA00022603"/>
    </source>
</evidence>
<dbReference type="PANTHER" id="PTHR45875">
    <property type="entry name" value="METHYLTRANSFERASE N6AMT1"/>
    <property type="match status" value="1"/>
</dbReference>
<dbReference type="PANTHER" id="PTHR45875:SF1">
    <property type="entry name" value="METHYLTRANSFERASE N6AMT1"/>
    <property type="match status" value="1"/>
</dbReference>